<dbReference type="OrthoDB" id="10065037at2759"/>
<dbReference type="Gene3D" id="3.40.30.10">
    <property type="entry name" value="Glutaredoxin"/>
    <property type="match status" value="1"/>
</dbReference>
<proteinExistence type="predicted"/>
<dbReference type="CDD" id="cd06257">
    <property type="entry name" value="DnaJ"/>
    <property type="match status" value="1"/>
</dbReference>
<evidence type="ECO:0000256" key="1">
    <source>
        <dbReference type="SAM" id="MobiDB-lite"/>
    </source>
</evidence>
<dbReference type="PROSITE" id="PS50076">
    <property type="entry name" value="DNAJ_2"/>
    <property type="match status" value="1"/>
</dbReference>
<dbReference type="SMART" id="SM00271">
    <property type="entry name" value="DnaJ"/>
    <property type="match status" value="1"/>
</dbReference>
<dbReference type="InterPro" id="IPR013766">
    <property type="entry name" value="Thioredoxin_domain"/>
</dbReference>
<feature type="domain" description="Thioredoxin" evidence="4">
    <location>
        <begin position="116"/>
        <end position="245"/>
    </location>
</feature>
<feature type="region of interest" description="Disordered" evidence="1">
    <location>
        <begin position="714"/>
        <end position="756"/>
    </location>
</feature>
<feature type="compositionally biased region" description="Basic and acidic residues" evidence="1">
    <location>
        <begin position="565"/>
        <end position="576"/>
    </location>
</feature>
<name>A0A3Q2YRH6_HIPCM</name>
<evidence type="ECO:0000259" key="4">
    <source>
        <dbReference type="PROSITE" id="PS51352"/>
    </source>
</evidence>
<dbReference type="Gene3D" id="1.10.287.110">
    <property type="entry name" value="DnaJ domain"/>
    <property type="match status" value="1"/>
</dbReference>
<dbReference type="PANTHER" id="PTHR44303:SF3">
    <property type="entry name" value="DNAJ HOMOLOG SUBFAMILY C MEMBER 16"/>
    <property type="match status" value="1"/>
</dbReference>
<feature type="domain" description="J" evidence="3">
    <location>
        <begin position="31"/>
        <end position="95"/>
    </location>
</feature>
<evidence type="ECO:0000313" key="6">
    <source>
        <dbReference type="Proteomes" id="UP000264820"/>
    </source>
</evidence>
<dbReference type="Ensembl" id="ENSHCOT00000006135.1">
    <property type="protein sequence ID" value="ENSHCOP00000020468.1"/>
    <property type="gene ID" value="ENSHCOG00000006574.1"/>
</dbReference>
<dbReference type="Pfam" id="PF00226">
    <property type="entry name" value="DnaJ"/>
    <property type="match status" value="1"/>
</dbReference>
<organism evidence="5 6">
    <name type="scientific">Hippocampus comes</name>
    <name type="common">Tiger tail seahorse</name>
    <dbReference type="NCBI Taxonomy" id="109280"/>
    <lineage>
        <taxon>Eukaryota</taxon>
        <taxon>Metazoa</taxon>
        <taxon>Chordata</taxon>
        <taxon>Craniata</taxon>
        <taxon>Vertebrata</taxon>
        <taxon>Euteleostomi</taxon>
        <taxon>Actinopterygii</taxon>
        <taxon>Neopterygii</taxon>
        <taxon>Teleostei</taxon>
        <taxon>Neoteleostei</taxon>
        <taxon>Acanthomorphata</taxon>
        <taxon>Syngnathiaria</taxon>
        <taxon>Syngnathiformes</taxon>
        <taxon>Syngnathoidei</taxon>
        <taxon>Syngnathidae</taxon>
        <taxon>Hippocampus</taxon>
    </lineage>
</organism>
<dbReference type="InterPro" id="IPR036249">
    <property type="entry name" value="Thioredoxin-like_sf"/>
</dbReference>
<feature type="region of interest" description="Disordered" evidence="1">
    <location>
        <begin position="560"/>
        <end position="593"/>
    </location>
</feature>
<reference evidence="5" key="2">
    <citation type="submission" date="2025-09" db="UniProtKB">
        <authorList>
            <consortium name="Ensembl"/>
        </authorList>
    </citation>
    <scope>IDENTIFICATION</scope>
</reference>
<reference evidence="5" key="1">
    <citation type="submission" date="2025-08" db="UniProtKB">
        <authorList>
            <consortium name="Ensembl"/>
        </authorList>
    </citation>
    <scope>IDENTIFICATION</scope>
</reference>
<accession>A0A3Q2YRH6</accession>
<dbReference type="PRINTS" id="PR00625">
    <property type="entry name" value="JDOMAIN"/>
</dbReference>
<evidence type="ECO:0000313" key="5">
    <source>
        <dbReference type="Ensembl" id="ENSHCOP00000020468.1"/>
    </source>
</evidence>
<evidence type="ECO:0000256" key="2">
    <source>
        <dbReference type="SAM" id="SignalP"/>
    </source>
</evidence>
<dbReference type="AlphaFoldDB" id="A0A3Q2YRH6"/>
<dbReference type="CDD" id="cd02963">
    <property type="entry name" value="TRX_DnaJ"/>
    <property type="match status" value="1"/>
</dbReference>
<dbReference type="InterPro" id="IPR043361">
    <property type="entry name" value="DNAJC16_TRX"/>
</dbReference>
<feature type="signal peptide" evidence="2">
    <location>
        <begin position="1"/>
        <end position="26"/>
    </location>
</feature>
<feature type="chain" id="PRO_5018739733" evidence="2">
    <location>
        <begin position="27"/>
        <end position="796"/>
    </location>
</feature>
<dbReference type="SUPFAM" id="SSF52833">
    <property type="entry name" value="Thioredoxin-like"/>
    <property type="match status" value="1"/>
</dbReference>
<dbReference type="RefSeq" id="XP_019718496.1">
    <property type="nucleotide sequence ID" value="XM_019862937.1"/>
</dbReference>
<dbReference type="PROSITE" id="PS51352">
    <property type="entry name" value="THIOREDOXIN_2"/>
    <property type="match status" value="1"/>
</dbReference>
<keyword evidence="2" id="KW-0732">Signal</keyword>
<dbReference type="GeneTree" id="ENSGT00940000155851"/>
<dbReference type="InterPro" id="IPR036869">
    <property type="entry name" value="J_dom_sf"/>
</dbReference>
<evidence type="ECO:0000259" key="3">
    <source>
        <dbReference type="PROSITE" id="PS50076"/>
    </source>
</evidence>
<sequence length="796" mass="90888">MAELRMSLPLAVMVAVSVLELGVTHAGPELDPYKTLGVTRSASQVEIKKVYKRLAREWHPDKNKNPGAEDMFIRITKSYEILSSEDKRANYDRYGQTDDTQPYGSGRYSGHRHDSFNFDESFFNFPFNSKNQGEFSDSKHSLRFNQYVNDVVPDSFRKPYLIKITSDWCFNCIHIEPVWKEVVQEMETLGVGIGVVDVGYERRLANHLGAHRTPSILGVINGKVTFFHYAVAKEHLRQFVEDLLPQKLVDWVSDKNDKQFLSSWHEVNKPHVLLFDQVPVVPLLYKLTAFAYKDYMQFGYVDQGLSETAHLQRQFNINSYAPTVLVFKENTDNPADILQTKGMKKQLIDEFMSNNKFLLAPRLVNQKLFDELCPVKQFHRRRKYCVLLITGSDESFSSGNRAFLSFASSNTKEVVRFAYVYQQLQQPLCNILMTSKDGTKTPPPPQVVILERRNAAGKAFFKPVTPWNGSEEDKRRLVEELERLQKDPSILVHDAMLPELNNEFASMFVIQWLYAIYDYLSEVIDDILHNNWREMMPLLSLIFSALFILFGTVVVQAFSDSSDENSPKTKVKDGTKTENGSPGSGGPSSRPPKKNFVEVTELTDITYISNLVRLRPGHMNIVLVLADASKNVLLSKFAKEVYSFTGSLTLHFSFLNTDKHSEWMRTLFESAQDAAQVYSCEDDEANASMDYTGYVLALNGHKKYFCLFKPVYTGEDPDSKPSEDEAAVAASVRRSRAASRDDHPPRKSARSRSTSTLQIHHKLDRLGLWMERLMEGTLPRYYIPAWPGLHKITASQ</sequence>
<dbReference type="SUPFAM" id="SSF46565">
    <property type="entry name" value="Chaperone J-domain"/>
    <property type="match status" value="1"/>
</dbReference>
<dbReference type="CTD" id="23341"/>
<protein>
    <submittedName>
        <fullName evidence="5">DnaJ heat shock protein family (Hsp40) member C16</fullName>
    </submittedName>
</protein>
<dbReference type="OMA" id="PVTPWNG"/>
<dbReference type="STRING" id="109280.ENSHCOP00000020468"/>
<dbReference type="PANTHER" id="PTHR44303">
    <property type="entry name" value="DNAJ HOMOLOG SUBFAMILY C MEMBER 16"/>
    <property type="match status" value="1"/>
</dbReference>
<dbReference type="InterPro" id="IPR052448">
    <property type="entry name" value="DnaJ_C16_autophagy_reg"/>
</dbReference>
<dbReference type="GeneID" id="109511696"/>
<dbReference type="Pfam" id="PF00085">
    <property type="entry name" value="Thioredoxin"/>
    <property type="match status" value="1"/>
</dbReference>
<dbReference type="Proteomes" id="UP000264820">
    <property type="component" value="Unplaced"/>
</dbReference>
<dbReference type="InterPro" id="IPR001623">
    <property type="entry name" value="DnaJ_domain"/>
</dbReference>
<keyword evidence="6" id="KW-1185">Reference proteome</keyword>
<dbReference type="KEGG" id="hcq:109511696"/>